<name>A0A9Q8VBG7_9HYPO</name>
<accession>A0A9Q8VBG7</accession>
<feature type="compositionally biased region" description="Basic and acidic residues" evidence="1">
    <location>
        <begin position="552"/>
        <end position="561"/>
    </location>
</feature>
<reference evidence="2" key="1">
    <citation type="submission" date="2021-11" db="EMBL/GenBank/DDBJ databases">
        <title>Purpureocillium_takamizusanense_genome.</title>
        <authorList>
            <person name="Nguyen N.-H."/>
        </authorList>
    </citation>
    <scope>NUCLEOTIDE SEQUENCE</scope>
    <source>
        <strain evidence="2">PT3</strain>
    </source>
</reference>
<dbReference type="AlphaFoldDB" id="A0A9Q8VBG7"/>
<keyword evidence="3" id="KW-1185">Reference proteome</keyword>
<evidence type="ECO:0000256" key="1">
    <source>
        <dbReference type="SAM" id="MobiDB-lite"/>
    </source>
</evidence>
<evidence type="ECO:0000313" key="2">
    <source>
        <dbReference type="EMBL" id="UNI20495.1"/>
    </source>
</evidence>
<dbReference type="RefSeq" id="XP_047843976.1">
    <property type="nucleotide sequence ID" value="XM_047987985.1"/>
</dbReference>
<dbReference type="EMBL" id="CP086359">
    <property type="protein sequence ID" value="UNI20495.1"/>
    <property type="molecule type" value="Genomic_DNA"/>
</dbReference>
<protein>
    <recommendedName>
        <fullName evidence="4">P-loop containing nucleoside triphosphate hydrolase</fullName>
    </recommendedName>
</protein>
<dbReference type="PANTHER" id="PTHR13884:SF16">
    <property type="entry name" value="AAA+ ATPASE DOMAIN-CONTAINING PROTEIN-RELATED"/>
    <property type="match status" value="1"/>
</dbReference>
<gene>
    <name evidence="2" type="ORF">JDV02_006575</name>
</gene>
<dbReference type="SUPFAM" id="SSF52540">
    <property type="entry name" value="P-loop containing nucleoside triphosphate hydrolases"/>
    <property type="match status" value="1"/>
</dbReference>
<dbReference type="OrthoDB" id="2316594at2759"/>
<organism evidence="2 3">
    <name type="scientific">Purpureocillium takamizusanense</name>
    <dbReference type="NCBI Taxonomy" id="2060973"/>
    <lineage>
        <taxon>Eukaryota</taxon>
        <taxon>Fungi</taxon>
        <taxon>Dikarya</taxon>
        <taxon>Ascomycota</taxon>
        <taxon>Pezizomycotina</taxon>
        <taxon>Sordariomycetes</taxon>
        <taxon>Hypocreomycetidae</taxon>
        <taxon>Hypocreales</taxon>
        <taxon>Ophiocordycipitaceae</taxon>
        <taxon>Purpureocillium</taxon>
    </lineage>
</organism>
<dbReference type="PANTHER" id="PTHR13884">
    <property type="entry name" value="DUF853 DOMAIN-CONTAINING PROTEIN"/>
    <property type="match status" value="1"/>
</dbReference>
<dbReference type="Gene3D" id="3.40.50.300">
    <property type="entry name" value="P-loop containing nucleotide triphosphate hydrolases"/>
    <property type="match status" value="1"/>
</dbReference>
<evidence type="ECO:0000313" key="3">
    <source>
        <dbReference type="Proteomes" id="UP000829364"/>
    </source>
</evidence>
<sequence length="604" mass="66493">MFCCTHSFATRHINRPSQHCDTHAQYLAPATSENPLLNSPRLQRQKKSEGHCCRRRRLAMAAFNLDPDVDMHKLLLHLQLLEEDGSAQDANELKSVPIFTETTRGHAKSLPSKPFSQYGLLGGDVAKMSGLMYSNSIISSHHDPRIFQNISAPSSVFICGSQGSGKSHTLSCMLENCLLPSDANVLPRPLTGIVFHYDYFTSDAGGSPCEAAYLSSDPAVKVRVLCPPTNIVQIRRIYSKLPHVQVEGLRFDESDLNTKRMLDLMAVSSIHGGMPLYLHVVTRILRQLRVEQQSVSSGFKYSTFRRYLDEEDLNPGQRGPLQQRLDTLESFMANEQVYGNPGGGKKKATVRQGTNWTPKASQLTIVDLSCPCVTAEAACALFNICLSLFLEQPSTIGRVVALDEAHKYMTNSAECETLTQALLTTIRLQRHQGARVIISTQEPTISPKLLDLCSVTMVHRFTSPDWLRALKGHLAGATALNKGRASFKPYDEDVDDCTAYPDAEMQLFSQIVSLRTGEALMFAPSAVVGVLKRTPESPVTDESPASDDGEASEVKSEDSHETAVNSEDSDSKATTELVRLGHGFIKIRVRKRITQDGGRSVMAG</sequence>
<evidence type="ECO:0008006" key="4">
    <source>
        <dbReference type="Google" id="ProtNLM"/>
    </source>
</evidence>
<dbReference type="InterPro" id="IPR053236">
    <property type="entry name" value="Cornifin"/>
</dbReference>
<proteinExistence type="predicted"/>
<dbReference type="GeneID" id="72068524"/>
<dbReference type="InterPro" id="IPR027417">
    <property type="entry name" value="P-loop_NTPase"/>
</dbReference>
<feature type="region of interest" description="Disordered" evidence="1">
    <location>
        <begin position="533"/>
        <end position="575"/>
    </location>
</feature>
<dbReference type="KEGG" id="ptkz:JDV02_006575"/>
<dbReference type="Proteomes" id="UP000829364">
    <property type="component" value="Chromosome 6"/>
</dbReference>